<comment type="caution">
    <text evidence="2">The sequence shown here is derived from an EMBL/GenBank/DDBJ whole genome shotgun (WGS) entry which is preliminary data.</text>
</comment>
<protein>
    <submittedName>
        <fullName evidence="2">Uncharacterized protein</fullName>
    </submittedName>
</protein>
<sequence>MGGASSDGSVDPLSGVGSVGRGSSEGCRSTTDPSAVPPLFLPAIRSFSPCTQKVCDVHGHIHNRQIDYCYRFGIAHDRRPGKEPGGRSWAIGSAAVTYQVAGLPAV</sequence>
<feature type="region of interest" description="Disordered" evidence="1">
    <location>
        <begin position="1"/>
        <end position="35"/>
    </location>
</feature>
<gene>
    <name evidence="2" type="ORF">Voc01_038120</name>
</gene>
<dbReference type="EMBL" id="BOPH01000051">
    <property type="protein sequence ID" value="GIJ68895.1"/>
    <property type="molecule type" value="Genomic_DNA"/>
</dbReference>
<evidence type="ECO:0000313" key="3">
    <source>
        <dbReference type="Proteomes" id="UP000635606"/>
    </source>
</evidence>
<organism evidence="2 3">
    <name type="scientific">Virgisporangium ochraceum</name>
    <dbReference type="NCBI Taxonomy" id="65505"/>
    <lineage>
        <taxon>Bacteria</taxon>
        <taxon>Bacillati</taxon>
        <taxon>Actinomycetota</taxon>
        <taxon>Actinomycetes</taxon>
        <taxon>Micromonosporales</taxon>
        <taxon>Micromonosporaceae</taxon>
        <taxon>Virgisporangium</taxon>
    </lineage>
</organism>
<keyword evidence="3" id="KW-1185">Reference proteome</keyword>
<accession>A0A8J3ZUW4</accession>
<name>A0A8J3ZUW4_9ACTN</name>
<reference evidence="2" key="1">
    <citation type="submission" date="2021-01" db="EMBL/GenBank/DDBJ databases">
        <title>Whole genome shotgun sequence of Virgisporangium ochraceum NBRC 16418.</title>
        <authorList>
            <person name="Komaki H."/>
            <person name="Tamura T."/>
        </authorList>
    </citation>
    <scope>NUCLEOTIDE SEQUENCE</scope>
    <source>
        <strain evidence="2">NBRC 16418</strain>
    </source>
</reference>
<proteinExistence type="predicted"/>
<dbReference type="Proteomes" id="UP000635606">
    <property type="component" value="Unassembled WGS sequence"/>
</dbReference>
<evidence type="ECO:0000256" key="1">
    <source>
        <dbReference type="SAM" id="MobiDB-lite"/>
    </source>
</evidence>
<evidence type="ECO:0000313" key="2">
    <source>
        <dbReference type="EMBL" id="GIJ68895.1"/>
    </source>
</evidence>
<dbReference type="AlphaFoldDB" id="A0A8J3ZUW4"/>